<gene>
    <name evidence="2" type="ORF">FH972_016544</name>
</gene>
<accession>A0A5N6RJJ1</accession>
<feature type="region of interest" description="Disordered" evidence="1">
    <location>
        <begin position="41"/>
        <end position="74"/>
    </location>
</feature>
<protein>
    <submittedName>
        <fullName evidence="2">Uncharacterized protein</fullName>
    </submittedName>
</protein>
<dbReference type="AlphaFoldDB" id="A0A5N6RJJ1"/>
<sequence>MPDMCLSPSLSLLGSSDRTLRKLFEPKKFLKLHVRCPDAATPPSYAAHLTDQTTTSSPSPTNAATTKPNPRRLDHTATAKLNPRRKFHAAHAAQIPWVDHWAGGLNLASGRRRSNLASG</sequence>
<reference evidence="2 3" key="1">
    <citation type="submission" date="2019-06" db="EMBL/GenBank/DDBJ databases">
        <title>A chromosomal-level reference genome of Carpinus fangiana (Coryloideae, Betulaceae).</title>
        <authorList>
            <person name="Yang X."/>
            <person name="Wang Z."/>
            <person name="Zhang L."/>
            <person name="Hao G."/>
            <person name="Liu J."/>
            <person name="Yang Y."/>
        </authorList>
    </citation>
    <scope>NUCLEOTIDE SEQUENCE [LARGE SCALE GENOMIC DNA]</scope>
    <source>
        <strain evidence="2">Cfa_2016G</strain>
        <tissue evidence="2">Leaf</tissue>
    </source>
</reference>
<organism evidence="2 3">
    <name type="scientific">Carpinus fangiana</name>
    <dbReference type="NCBI Taxonomy" id="176857"/>
    <lineage>
        <taxon>Eukaryota</taxon>
        <taxon>Viridiplantae</taxon>
        <taxon>Streptophyta</taxon>
        <taxon>Embryophyta</taxon>
        <taxon>Tracheophyta</taxon>
        <taxon>Spermatophyta</taxon>
        <taxon>Magnoliopsida</taxon>
        <taxon>eudicotyledons</taxon>
        <taxon>Gunneridae</taxon>
        <taxon>Pentapetalae</taxon>
        <taxon>rosids</taxon>
        <taxon>fabids</taxon>
        <taxon>Fagales</taxon>
        <taxon>Betulaceae</taxon>
        <taxon>Carpinus</taxon>
    </lineage>
</organism>
<evidence type="ECO:0000313" key="2">
    <source>
        <dbReference type="EMBL" id="KAE8098486.1"/>
    </source>
</evidence>
<evidence type="ECO:0000256" key="1">
    <source>
        <dbReference type="SAM" id="MobiDB-lite"/>
    </source>
</evidence>
<dbReference type="EMBL" id="CM017327">
    <property type="protein sequence ID" value="KAE8098486.1"/>
    <property type="molecule type" value="Genomic_DNA"/>
</dbReference>
<feature type="compositionally biased region" description="Low complexity" evidence="1">
    <location>
        <begin position="53"/>
        <end position="68"/>
    </location>
</feature>
<keyword evidence="3" id="KW-1185">Reference proteome</keyword>
<evidence type="ECO:0000313" key="3">
    <source>
        <dbReference type="Proteomes" id="UP000327013"/>
    </source>
</evidence>
<dbReference type="Proteomes" id="UP000327013">
    <property type="component" value="Chromosome 7"/>
</dbReference>
<proteinExistence type="predicted"/>
<name>A0A5N6RJJ1_9ROSI</name>